<dbReference type="GO" id="GO:0008270">
    <property type="term" value="F:zinc ion binding"/>
    <property type="evidence" value="ECO:0007669"/>
    <property type="project" value="UniProtKB-KW"/>
</dbReference>
<evidence type="ECO:0000256" key="1">
    <source>
        <dbReference type="PROSITE-ProRule" id="PRU00042"/>
    </source>
</evidence>
<dbReference type="OrthoDB" id="2150938at2759"/>
<reference evidence="4 5" key="1">
    <citation type="submission" date="2016-07" db="EMBL/GenBank/DDBJ databases">
        <title>Pervasive Adenine N6-methylation of Active Genes in Fungi.</title>
        <authorList>
            <consortium name="DOE Joint Genome Institute"/>
            <person name="Mondo S.J."/>
            <person name="Dannebaum R.O."/>
            <person name="Kuo R.C."/>
            <person name="Labutti K."/>
            <person name="Haridas S."/>
            <person name="Kuo A."/>
            <person name="Salamov A."/>
            <person name="Ahrendt S.R."/>
            <person name="Lipzen A."/>
            <person name="Sullivan W."/>
            <person name="Andreopoulos W.B."/>
            <person name="Clum A."/>
            <person name="Lindquist E."/>
            <person name="Daum C."/>
            <person name="Ramamoorthy G.K."/>
            <person name="Gryganskyi A."/>
            <person name="Culley D."/>
            <person name="Magnuson J.K."/>
            <person name="James T.Y."/>
            <person name="O'Malley M.A."/>
            <person name="Stajich J.E."/>
            <person name="Spatafora J.W."/>
            <person name="Visel A."/>
            <person name="Grigoriev I.V."/>
        </authorList>
    </citation>
    <scope>NUCLEOTIDE SEQUENCE [LARGE SCALE GENOMIC DNA]</scope>
    <source>
        <strain evidence="4 5">JEL800</strain>
    </source>
</reference>
<dbReference type="PANTHER" id="PTHR31912">
    <property type="entry name" value="IP13529P"/>
    <property type="match status" value="1"/>
</dbReference>
<keyword evidence="1" id="KW-0862">Zinc</keyword>
<protein>
    <recommendedName>
        <fullName evidence="3">C2H2-type domain-containing protein</fullName>
    </recommendedName>
</protein>
<name>A0A1Y2CNS6_9FUNG</name>
<feature type="compositionally biased region" description="Acidic residues" evidence="2">
    <location>
        <begin position="31"/>
        <end position="42"/>
    </location>
</feature>
<gene>
    <name evidence="4" type="ORF">BCR33DRAFT_763764</name>
</gene>
<evidence type="ECO:0000259" key="3">
    <source>
        <dbReference type="PROSITE" id="PS50157"/>
    </source>
</evidence>
<evidence type="ECO:0000256" key="2">
    <source>
        <dbReference type="SAM" id="MobiDB-lite"/>
    </source>
</evidence>
<proteinExistence type="predicted"/>
<sequence length="825" mass="93035">MPKKQCRHCDRIFSRSWTLQRHQKWCSGENIDPESSAEDEQEPGNQDATFDNYEHLNNGNNVQCFDSNPGESVAEDEQFSDVDEVGNTFEDTDSNTDGDSEYEDILEEPNDYYNDFQPFPSKALAILFVLLFGCKRRMSIQQMKVLWVVFKTLNVEVPSLKSVLAFRKKFGGIQPQCRQIRPGVAIYVRPIPELVKVVFRNAKLAAAIQRGPKPSSNPKEMFESQAYSKLAPRLSAVWSGSRFYRGDTLLLQTHQVIVHSFSPDLLTILHPIAMAGPPPICLERGKLSKRDETSGNKTKRYNPFESGLAIWAALPKEYHSSAYINFVATTHEGDWRDLAEAALSDLAEGSDLACGLKVWDAHTKSYVLVVTNLFCVLADNPRHYQICNLAGSNSNYNCRICTAKKGDLHPRPLRNIYQTHQILHAMNMSSTISAKNQLRACTGVSIPNALPNPYLFLPNFNPHLQTPIDILHTSSLGIVKYAARAAKLIYQKKSPTADSKRLQAAVGVLFTSVTTYKGPHSVTSYQFMWHVGSMNAKDFKALAQVAPFIYPWFDWEKRWLWIAVASLNKLIYDTHYSNQSHQATLIEAAAITVQKLFDVHLSQHRNSPKVHILVHFSSMFLYWGPLVLYAVEVPEHTNGDVRHFVVVSNRQDSSQDTANNFSIVEGVADLLRGGEAGTGLVDLSKKPDVRKILRLDPPIQPKRRVSCGDYVFFNNWTQIGLVCTYSQETSTLRFLTETGINYWGAKAFALSLNSLTIDSNSINGHADILHDCWGATHLCNWRSDGVVVHDSRNCYILNPFRLEEHHTLPDDLFYRLIQYAGQANS</sequence>
<accession>A0A1Y2CNS6</accession>
<evidence type="ECO:0000313" key="4">
    <source>
        <dbReference type="EMBL" id="ORY48690.1"/>
    </source>
</evidence>
<dbReference type="PANTHER" id="PTHR31912:SF34">
    <property type="entry name" value="NOTOCHORD-RELATED PROTEIN"/>
    <property type="match status" value="1"/>
</dbReference>
<keyword evidence="1" id="KW-0863">Zinc-finger</keyword>
<dbReference type="InterPro" id="IPR013087">
    <property type="entry name" value="Znf_C2H2_type"/>
</dbReference>
<feature type="domain" description="C2H2-type" evidence="3">
    <location>
        <begin position="4"/>
        <end position="31"/>
    </location>
</feature>
<dbReference type="EMBL" id="MCGO01000011">
    <property type="protein sequence ID" value="ORY48690.1"/>
    <property type="molecule type" value="Genomic_DNA"/>
</dbReference>
<organism evidence="4 5">
    <name type="scientific">Rhizoclosmatium globosum</name>
    <dbReference type="NCBI Taxonomy" id="329046"/>
    <lineage>
        <taxon>Eukaryota</taxon>
        <taxon>Fungi</taxon>
        <taxon>Fungi incertae sedis</taxon>
        <taxon>Chytridiomycota</taxon>
        <taxon>Chytridiomycota incertae sedis</taxon>
        <taxon>Chytridiomycetes</taxon>
        <taxon>Chytridiales</taxon>
        <taxon>Chytriomycetaceae</taxon>
        <taxon>Rhizoclosmatium</taxon>
    </lineage>
</organism>
<evidence type="ECO:0000313" key="5">
    <source>
        <dbReference type="Proteomes" id="UP000193642"/>
    </source>
</evidence>
<keyword evidence="1" id="KW-0479">Metal-binding</keyword>
<comment type="caution">
    <text evidence="4">The sequence shown here is derived from an EMBL/GenBank/DDBJ whole genome shotgun (WGS) entry which is preliminary data.</text>
</comment>
<dbReference type="Proteomes" id="UP000193642">
    <property type="component" value="Unassembled WGS sequence"/>
</dbReference>
<dbReference type="PROSITE" id="PS50157">
    <property type="entry name" value="ZINC_FINGER_C2H2_2"/>
    <property type="match status" value="1"/>
</dbReference>
<keyword evidence="5" id="KW-1185">Reference proteome</keyword>
<dbReference type="AlphaFoldDB" id="A0A1Y2CNS6"/>
<feature type="region of interest" description="Disordered" evidence="2">
    <location>
        <begin position="29"/>
        <end position="51"/>
    </location>
</feature>